<dbReference type="EMBL" id="JACVVK020000202">
    <property type="protein sequence ID" value="KAK7484922.1"/>
    <property type="molecule type" value="Genomic_DNA"/>
</dbReference>
<gene>
    <name evidence="1" type="ORF">BaRGS_00023842</name>
</gene>
<name>A0ABD0KD22_9CAEN</name>
<protein>
    <submittedName>
        <fullName evidence="1">Uncharacterized protein</fullName>
    </submittedName>
</protein>
<keyword evidence="2" id="KW-1185">Reference proteome</keyword>
<dbReference type="Proteomes" id="UP001519460">
    <property type="component" value="Unassembled WGS sequence"/>
</dbReference>
<proteinExistence type="predicted"/>
<feature type="non-terminal residue" evidence="1">
    <location>
        <position position="1"/>
    </location>
</feature>
<dbReference type="AlphaFoldDB" id="A0ABD0KD22"/>
<evidence type="ECO:0000313" key="2">
    <source>
        <dbReference type="Proteomes" id="UP001519460"/>
    </source>
</evidence>
<comment type="caution">
    <text evidence="1">The sequence shown here is derived from an EMBL/GenBank/DDBJ whole genome shotgun (WGS) entry which is preliminary data.</text>
</comment>
<organism evidence="1 2">
    <name type="scientific">Batillaria attramentaria</name>
    <dbReference type="NCBI Taxonomy" id="370345"/>
    <lineage>
        <taxon>Eukaryota</taxon>
        <taxon>Metazoa</taxon>
        <taxon>Spiralia</taxon>
        <taxon>Lophotrochozoa</taxon>
        <taxon>Mollusca</taxon>
        <taxon>Gastropoda</taxon>
        <taxon>Caenogastropoda</taxon>
        <taxon>Sorbeoconcha</taxon>
        <taxon>Cerithioidea</taxon>
        <taxon>Batillariidae</taxon>
        <taxon>Batillaria</taxon>
    </lineage>
</organism>
<reference evidence="1 2" key="1">
    <citation type="journal article" date="2023" name="Sci. Data">
        <title>Genome assembly of the Korean intertidal mud-creeper Batillaria attramentaria.</title>
        <authorList>
            <person name="Patra A.K."/>
            <person name="Ho P.T."/>
            <person name="Jun S."/>
            <person name="Lee S.J."/>
            <person name="Kim Y."/>
            <person name="Won Y.J."/>
        </authorList>
    </citation>
    <scope>NUCLEOTIDE SEQUENCE [LARGE SCALE GENOMIC DNA]</scope>
    <source>
        <strain evidence="1">Wonlab-2016</strain>
    </source>
</reference>
<sequence length="105" mass="12027">KGNTVFVKQKLKPEWLGIRTSAKRYQTNENTEKTWIHNMRYPCDAHTITLSRLNQCHWDVRCHPSRPPKGARVLTNPHSGACFSVKAPQSFHGRVSVPALRYEAS</sequence>
<evidence type="ECO:0000313" key="1">
    <source>
        <dbReference type="EMBL" id="KAK7484922.1"/>
    </source>
</evidence>
<accession>A0ABD0KD22</accession>